<organism evidence="1 2">
    <name type="scientific">Streptomyces boncukensis</name>
    <dbReference type="NCBI Taxonomy" id="2711219"/>
    <lineage>
        <taxon>Bacteria</taxon>
        <taxon>Bacillati</taxon>
        <taxon>Actinomycetota</taxon>
        <taxon>Actinomycetes</taxon>
        <taxon>Kitasatosporales</taxon>
        <taxon>Streptomycetaceae</taxon>
        <taxon>Streptomyces</taxon>
    </lineage>
</organism>
<name>A0A6G4X385_9ACTN</name>
<accession>A0A6G4X385</accession>
<protein>
    <submittedName>
        <fullName evidence="1">Uncharacterized protein</fullName>
    </submittedName>
</protein>
<evidence type="ECO:0000313" key="1">
    <source>
        <dbReference type="EMBL" id="NGO71350.1"/>
    </source>
</evidence>
<proteinExistence type="predicted"/>
<gene>
    <name evidence="1" type="ORF">G5C65_23955</name>
</gene>
<sequence>MLEVDPPLTKDGNGTVASPWRLGVDLGGLLSDAAGMGLRWDKSLEKLNVCLSRDTGNSLRFGADGCLYAPGGDTPVPEVCARPIESLPETGVVAAEALAGLHGPYSSPQQLEYCLAHQFDIIGFKVATSSDDVGVVADYWSHRITTGRTSLYVTQDIRQMNTSTIKSVYNYAGDTDDPVSYNQGDGNVDRGDRRGGWWGWLAPRYYQPLVAEFLDRIDGKSVALLECAPDPDLASYPEATAIIGAIRAVLQYCAQSWAMIGVRELESAQSVAGAGITPVMMPLRPESWGETGLPYPVADLTGAGVEWIILSHRYDDTVHAAYRDAGITVLLWGDSRHVTRARAEALGLRGGYGLDPLYYRGGIPGGSRYGYRTEYDPWEHRRVGTGQLTHRTDQGNVLSSGGYVRGRTEESEQGLILPAGFGADIGRASVLVGWECPLTNPDSYTITWDMKWNTLAEDSSARAKMGLLFGAETDAGPYAWPDDPEVNPSGFPTGQVTLYRAFQRQSGEIGLAKWPAPGASIEYLATASSPSVAAGFYNSYELVVAPDQITFTRTLTDGTQYSVTTGDSQYRGPYFWIEKEETFYGRPANRFAGKFRNITYLPSN</sequence>
<evidence type="ECO:0000313" key="2">
    <source>
        <dbReference type="Proteomes" id="UP000477722"/>
    </source>
</evidence>
<dbReference type="EMBL" id="JAAKZZ010000292">
    <property type="protein sequence ID" value="NGO71350.1"/>
    <property type="molecule type" value="Genomic_DNA"/>
</dbReference>
<dbReference type="RefSeq" id="WP_165300989.1">
    <property type="nucleotide sequence ID" value="NZ_JAAKZZ010000292.1"/>
</dbReference>
<dbReference type="AlphaFoldDB" id="A0A6G4X385"/>
<keyword evidence="2" id="KW-1185">Reference proteome</keyword>
<reference evidence="1 2" key="1">
    <citation type="submission" date="2020-02" db="EMBL/GenBank/DDBJ databases">
        <title>Whole-genome analyses of novel actinobacteria.</title>
        <authorList>
            <person name="Sahin N."/>
            <person name="Tatar D."/>
        </authorList>
    </citation>
    <scope>NUCLEOTIDE SEQUENCE [LARGE SCALE GENOMIC DNA]</scope>
    <source>
        <strain evidence="1 2">SB3404</strain>
    </source>
</reference>
<dbReference type="Proteomes" id="UP000477722">
    <property type="component" value="Unassembled WGS sequence"/>
</dbReference>
<comment type="caution">
    <text evidence="1">The sequence shown here is derived from an EMBL/GenBank/DDBJ whole genome shotgun (WGS) entry which is preliminary data.</text>
</comment>